<dbReference type="PANTHER" id="PTHR46929">
    <property type="entry name" value="EXPRESSED PROTEIN"/>
    <property type="match status" value="1"/>
</dbReference>
<evidence type="ECO:0008006" key="4">
    <source>
        <dbReference type="Google" id="ProtNLM"/>
    </source>
</evidence>
<keyword evidence="3" id="KW-1185">Reference proteome</keyword>
<dbReference type="Proteomes" id="UP001152523">
    <property type="component" value="Unassembled WGS sequence"/>
</dbReference>
<organism evidence="2 3">
    <name type="scientific">Cuscuta epithymum</name>
    <dbReference type="NCBI Taxonomy" id="186058"/>
    <lineage>
        <taxon>Eukaryota</taxon>
        <taxon>Viridiplantae</taxon>
        <taxon>Streptophyta</taxon>
        <taxon>Embryophyta</taxon>
        <taxon>Tracheophyta</taxon>
        <taxon>Spermatophyta</taxon>
        <taxon>Magnoliopsida</taxon>
        <taxon>eudicotyledons</taxon>
        <taxon>Gunneridae</taxon>
        <taxon>Pentapetalae</taxon>
        <taxon>asterids</taxon>
        <taxon>lamiids</taxon>
        <taxon>Solanales</taxon>
        <taxon>Convolvulaceae</taxon>
        <taxon>Cuscuteae</taxon>
        <taxon>Cuscuta</taxon>
        <taxon>Cuscuta subgen. Cuscuta</taxon>
    </lineage>
</organism>
<evidence type="ECO:0000313" key="3">
    <source>
        <dbReference type="Proteomes" id="UP001152523"/>
    </source>
</evidence>
<evidence type="ECO:0000313" key="2">
    <source>
        <dbReference type="EMBL" id="CAH9139669.1"/>
    </source>
</evidence>
<proteinExistence type="predicted"/>
<sequence>MKNMKRIWYPCYDLFKNGASGFGWDPAREMFTAEPEVWQRLIEVKPEAAKWKNKQIRNFNKLCQLFGKDRADGQHAKTAAEMRKMRSTANEESDIYTSLDNIEGVESIFGDNENLENIDASQQTSQRSTPQRILNQNLEDVVRSHSISHGEASSKKKGKKKVKVDEEVVLLK</sequence>
<comment type="caution">
    <text evidence="2">The sequence shown here is derived from an EMBL/GenBank/DDBJ whole genome shotgun (WGS) entry which is preliminary data.</text>
</comment>
<dbReference type="EMBL" id="CAMAPF010001018">
    <property type="protein sequence ID" value="CAH9139669.1"/>
    <property type="molecule type" value="Genomic_DNA"/>
</dbReference>
<name>A0AAV0FVE1_9ASTE</name>
<dbReference type="AlphaFoldDB" id="A0AAV0FVE1"/>
<accession>A0AAV0FVE1</accession>
<evidence type="ECO:0000256" key="1">
    <source>
        <dbReference type="SAM" id="MobiDB-lite"/>
    </source>
</evidence>
<dbReference type="PANTHER" id="PTHR46929:SF3">
    <property type="entry name" value="MYB_SANT-LIKE DOMAIN-CONTAINING PROTEIN"/>
    <property type="match status" value="1"/>
</dbReference>
<feature type="region of interest" description="Disordered" evidence="1">
    <location>
        <begin position="144"/>
        <end position="172"/>
    </location>
</feature>
<protein>
    <recommendedName>
        <fullName evidence="4">Myb/SANT-like domain-containing protein</fullName>
    </recommendedName>
</protein>
<gene>
    <name evidence="2" type="ORF">CEPIT_LOCUS37762</name>
</gene>
<reference evidence="2" key="1">
    <citation type="submission" date="2022-07" db="EMBL/GenBank/DDBJ databases">
        <authorList>
            <person name="Macas J."/>
            <person name="Novak P."/>
            <person name="Neumann P."/>
        </authorList>
    </citation>
    <scope>NUCLEOTIDE SEQUENCE</scope>
</reference>